<dbReference type="Proteomes" id="UP001153321">
    <property type="component" value="Chromosome 8"/>
</dbReference>
<keyword evidence="3" id="KW-1185">Reference proteome</keyword>
<protein>
    <submittedName>
        <fullName evidence="2">Uncharacterized protein</fullName>
    </submittedName>
</protein>
<dbReference type="AlphaFoldDB" id="A0A9P0N8V3"/>
<accession>A0A9P0N8V3</accession>
<evidence type="ECO:0000313" key="3">
    <source>
        <dbReference type="Proteomes" id="UP001153321"/>
    </source>
</evidence>
<gene>
    <name evidence="2" type="ORF">SPLIT_LOCUS12025</name>
</gene>
<dbReference type="EMBL" id="LR824539">
    <property type="protein sequence ID" value="CAH1646674.1"/>
    <property type="molecule type" value="Genomic_DNA"/>
</dbReference>
<reference evidence="2" key="1">
    <citation type="submission" date="2022-02" db="EMBL/GenBank/DDBJ databases">
        <authorList>
            <person name="King R."/>
        </authorList>
    </citation>
    <scope>NUCLEOTIDE SEQUENCE</scope>
</reference>
<evidence type="ECO:0000313" key="2">
    <source>
        <dbReference type="EMBL" id="CAH1646674.1"/>
    </source>
</evidence>
<proteinExistence type="predicted"/>
<feature type="signal peptide" evidence="1">
    <location>
        <begin position="1"/>
        <end position="17"/>
    </location>
</feature>
<name>A0A9P0N8V3_SPOLI</name>
<feature type="chain" id="PRO_5040478588" evidence="1">
    <location>
        <begin position="18"/>
        <end position="135"/>
    </location>
</feature>
<keyword evidence="1" id="KW-0732">Signal</keyword>
<evidence type="ECO:0000256" key="1">
    <source>
        <dbReference type="SAM" id="SignalP"/>
    </source>
</evidence>
<organism evidence="2 3">
    <name type="scientific">Spodoptera littoralis</name>
    <name type="common">Egyptian cotton leafworm</name>
    <dbReference type="NCBI Taxonomy" id="7109"/>
    <lineage>
        <taxon>Eukaryota</taxon>
        <taxon>Metazoa</taxon>
        <taxon>Ecdysozoa</taxon>
        <taxon>Arthropoda</taxon>
        <taxon>Hexapoda</taxon>
        <taxon>Insecta</taxon>
        <taxon>Pterygota</taxon>
        <taxon>Neoptera</taxon>
        <taxon>Endopterygota</taxon>
        <taxon>Lepidoptera</taxon>
        <taxon>Glossata</taxon>
        <taxon>Ditrysia</taxon>
        <taxon>Noctuoidea</taxon>
        <taxon>Noctuidae</taxon>
        <taxon>Amphipyrinae</taxon>
        <taxon>Spodoptera</taxon>
    </lineage>
</organism>
<sequence length="135" mass="15110">MKATVVCLLVLVVAVCARDMRLRRDLDLQTAASTNGRRVMAENIMDITTTSTVDTVRRDTKDTMVMSTVKKDTPTTKDIKDTMTKAEDTRNTIITTMATTMNIIMARKAKKVTVLKKRDIFTRAIPPKDITVSTK</sequence>